<organism evidence="3 6">
    <name type="scientific">endosymbiont of Ridgeia piscesae</name>
    <dbReference type="NCBI Taxonomy" id="54398"/>
    <lineage>
        <taxon>Bacteria</taxon>
        <taxon>Pseudomonadati</taxon>
        <taxon>Pseudomonadota</taxon>
        <taxon>Gammaproteobacteria</taxon>
        <taxon>sulfur-oxidizing symbionts</taxon>
    </lineage>
</organism>
<dbReference type="Pfam" id="PF03808">
    <property type="entry name" value="Glyco_tran_WecG"/>
    <property type="match status" value="1"/>
</dbReference>
<evidence type="ECO:0000313" key="4">
    <source>
        <dbReference type="EMBL" id="KRT58992.1"/>
    </source>
</evidence>
<dbReference type="EMBL" id="LMXI01000233">
    <property type="protein sequence ID" value="KRT58992.1"/>
    <property type="molecule type" value="Genomic_DNA"/>
</dbReference>
<dbReference type="Proteomes" id="UP000051276">
    <property type="component" value="Unassembled WGS sequence"/>
</dbReference>
<gene>
    <name evidence="3" type="ORF">Ga0074115_12417</name>
    <name evidence="4" type="ORF">Ga0076813_14615</name>
</gene>
<dbReference type="PATRIC" id="fig|54398.3.peg.2468"/>
<evidence type="ECO:0000313" key="5">
    <source>
        <dbReference type="Proteomes" id="UP000051276"/>
    </source>
</evidence>
<dbReference type="PANTHER" id="PTHR34136:SF1">
    <property type="entry name" value="UDP-N-ACETYL-D-MANNOSAMINURONIC ACID TRANSFERASE"/>
    <property type="match status" value="1"/>
</dbReference>
<keyword evidence="1" id="KW-0328">Glycosyltransferase</keyword>
<dbReference type="EMBL" id="LDXT01000073">
    <property type="protein sequence ID" value="KRT55770.1"/>
    <property type="molecule type" value="Genomic_DNA"/>
</dbReference>
<reference evidence="5 6" key="1">
    <citation type="submission" date="2015-11" db="EMBL/GenBank/DDBJ databases">
        <title>The genome of Candidatus Endoriftia persephone in Ridgeia piscesae and population structure of the North Eastern Pacific vestimentiferan symbionts.</title>
        <authorList>
            <person name="Perez M."/>
            <person name="Juniper K.S."/>
        </authorList>
    </citation>
    <scope>NUCLEOTIDE SEQUENCE [LARGE SCALE GENOMIC DNA]</scope>
    <source>
        <strain evidence="4">Ind10</strain>
        <strain evidence="3">Ind11</strain>
    </source>
</reference>
<dbReference type="OrthoDB" id="9808602at2"/>
<accession>A0A0T5YYS3</accession>
<dbReference type="CDD" id="cd06533">
    <property type="entry name" value="Glyco_transf_WecG_TagA"/>
    <property type="match status" value="1"/>
</dbReference>
<evidence type="ECO:0000256" key="1">
    <source>
        <dbReference type="ARBA" id="ARBA00022676"/>
    </source>
</evidence>
<comment type="caution">
    <text evidence="3">The sequence shown here is derived from an EMBL/GenBank/DDBJ whole genome shotgun (WGS) entry which is preliminary data.</text>
</comment>
<sequence>MNAEATVDLFGIPVATVNMSQALDRVHQAIETHQPLQIGVVNAAKVVNMGKNPELKEAVLSSDVIFADGAAIVLAAKVLGHPLPERVTGIDLMFGMFERGKDLGYRVYCLGATEEVSKQVEENIARDYPGLILAGRHHGYYGEDEEQAIAEDVRDSKADILLVAMTSPKKEKFLAKWMDFMNVSVCHGVGGSFDVYSGKVERAPEMWQKYGLEWLYRVKQEPGRLWKRYLFTNIEFLWLLLKERLFPKKR</sequence>
<keyword evidence="6" id="KW-1185">Reference proteome</keyword>
<dbReference type="GO" id="GO:0016758">
    <property type="term" value="F:hexosyltransferase activity"/>
    <property type="evidence" value="ECO:0007669"/>
    <property type="project" value="TreeGrafter"/>
</dbReference>
<name>A0A0T5YYS3_9GAMM</name>
<dbReference type="Proteomes" id="UP000051634">
    <property type="component" value="Unassembled WGS sequence"/>
</dbReference>
<dbReference type="NCBIfam" id="TIGR00696">
    <property type="entry name" value="wecG_tagA_cpsF"/>
    <property type="match status" value="1"/>
</dbReference>
<dbReference type="AlphaFoldDB" id="A0A0T5YYS3"/>
<dbReference type="PANTHER" id="PTHR34136">
    <property type="match status" value="1"/>
</dbReference>
<evidence type="ECO:0000256" key="2">
    <source>
        <dbReference type="ARBA" id="ARBA00022679"/>
    </source>
</evidence>
<keyword evidence="2 3" id="KW-0808">Transferase</keyword>
<dbReference type="InterPro" id="IPR004629">
    <property type="entry name" value="WecG_TagA_CpsF"/>
</dbReference>
<dbReference type="STRING" id="54398.Ga0074115_12417"/>
<evidence type="ECO:0000313" key="3">
    <source>
        <dbReference type="EMBL" id="KRT55770.1"/>
    </source>
</evidence>
<protein>
    <submittedName>
        <fullName evidence="3">N-acetylmannosaminyltransferase</fullName>
    </submittedName>
</protein>
<proteinExistence type="predicted"/>
<evidence type="ECO:0000313" key="6">
    <source>
        <dbReference type="Proteomes" id="UP000051634"/>
    </source>
</evidence>